<dbReference type="InterPro" id="IPR036910">
    <property type="entry name" value="HMG_box_dom_sf"/>
</dbReference>
<dbReference type="GO" id="GO:0030154">
    <property type="term" value="P:cell differentiation"/>
    <property type="evidence" value="ECO:0007669"/>
    <property type="project" value="TreeGrafter"/>
</dbReference>
<dbReference type="Gene3D" id="1.10.30.10">
    <property type="entry name" value="High mobility group box domain"/>
    <property type="match status" value="1"/>
</dbReference>
<evidence type="ECO:0000256" key="3">
    <source>
        <dbReference type="PROSITE-ProRule" id="PRU00267"/>
    </source>
</evidence>
<name>A0A409YI17_9AGAR</name>
<dbReference type="PROSITE" id="PS50118">
    <property type="entry name" value="HMG_BOX_2"/>
    <property type="match status" value="1"/>
</dbReference>
<organism evidence="5 6">
    <name type="scientific">Gymnopilus dilepis</name>
    <dbReference type="NCBI Taxonomy" id="231916"/>
    <lineage>
        <taxon>Eukaryota</taxon>
        <taxon>Fungi</taxon>
        <taxon>Dikarya</taxon>
        <taxon>Basidiomycota</taxon>
        <taxon>Agaricomycotina</taxon>
        <taxon>Agaricomycetes</taxon>
        <taxon>Agaricomycetidae</taxon>
        <taxon>Agaricales</taxon>
        <taxon>Agaricineae</taxon>
        <taxon>Hymenogastraceae</taxon>
        <taxon>Gymnopilus</taxon>
    </lineage>
</organism>
<dbReference type="InterPro" id="IPR050140">
    <property type="entry name" value="SRY-related_HMG-box_TF-like"/>
</dbReference>
<feature type="domain" description="HMG box" evidence="4">
    <location>
        <begin position="47"/>
        <end position="135"/>
    </location>
</feature>
<dbReference type="OrthoDB" id="6247875at2759"/>
<evidence type="ECO:0000259" key="4">
    <source>
        <dbReference type="PROSITE" id="PS50118"/>
    </source>
</evidence>
<dbReference type="SMART" id="SM00398">
    <property type="entry name" value="HMG"/>
    <property type="match status" value="1"/>
</dbReference>
<dbReference type="InterPro" id="IPR009071">
    <property type="entry name" value="HMG_box_dom"/>
</dbReference>
<gene>
    <name evidence="5" type="ORF">CVT26_012136</name>
</gene>
<dbReference type="AlphaFoldDB" id="A0A409YI17"/>
<feature type="DNA-binding region" description="HMG box" evidence="3">
    <location>
        <begin position="47"/>
        <end position="135"/>
    </location>
</feature>
<dbReference type="EMBL" id="NHYE01000833">
    <property type="protein sequence ID" value="PPR02632.1"/>
    <property type="molecule type" value="Genomic_DNA"/>
</dbReference>
<evidence type="ECO:0000313" key="5">
    <source>
        <dbReference type="EMBL" id="PPR02632.1"/>
    </source>
</evidence>
<comment type="caution">
    <text evidence="5">The sequence shown here is derived from an EMBL/GenBank/DDBJ whole genome shotgun (WGS) entry which is preliminary data.</text>
</comment>
<accession>A0A409YI17</accession>
<evidence type="ECO:0000256" key="1">
    <source>
        <dbReference type="ARBA" id="ARBA00023125"/>
    </source>
</evidence>
<sequence>MSPSSSLPDMLCFPNLSASSPVLPTFQSTIPRYSKKSYRKKRDGSYIPRPPNAFILFRSSFLKARHVSTEIASNHSTLSSIIARHVSTEIASNHSTLSSIIGVAWNSLTEDQKQVWFAKAREARDEHRRRFPRYEFRRIKGAHSTKHRPLHIQPEDTKRCMKIAELWGDGKRGDELAKAVQAFDKDH</sequence>
<dbReference type="Pfam" id="PF00505">
    <property type="entry name" value="HMG_box"/>
    <property type="match status" value="1"/>
</dbReference>
<dbReference type="GO" id="GO:0001228">
    <property type="term" value="F:DNA-binding transcription activator activity, RNA polymerase II-specific"/>
    <property type="evidence" value="ECO:0007669"/>
    <property type="project" value="TreeGrafter"/>
</dbReference>
<evidence type="ECO:0000256" key="2">
    <source>
        <dbReference type="ARBA" id="ARBA00023163"/>
    </source>
</evidence>
<feature type="non-terminal residue" evidence="5">
    <location>
        <position position="187"/>
    </location>
</feature>
<dbReference type="STRING" id="231916.A0A409YI17"/>
<dbReference type="GO" id="GO:0000122">
    <property type="term" value="P:negative regulation of transcription by RNA polymerase II"/>
    <property type="evidence" value="ECO:0007669"/>
    <property type="project" value="TreeGrafter"/>
</dbReference>
<dbReference type="InParanoid" id="A0A409YI17"/>
<protein>
    <recommendedName>
        <fullName evidence="4">HMG box domain-containing protein</fullName>
    </recommendedName>
</protein>
<reference evidence="5 6" key="1">
    <citation type="journal article" date="2018" name="Evol. Lett.">
        <title>Horizontal gene cluster transfer increased hallucinogenic mushroom diversity.</title>
        <authorList>
            <person name="Reynolds H.T."/>
            <person name="Vijayakumar V."/>
            <person name="Gluck-Thaler E."/>
            <person name="Korotkin H.B."/>
            <person name="Matheny P.B."/>
            <person name="Slot J.C."/>
        </authorList>
    </citation>
    <scope>NUCLEOTIDE SEQUENCE [LARGE SCALE GENOMIC DNA]</scope>
    <source>
        <strain evidence="5 6">SRW20</strain>
    </source>
</reference>
<keyword evidence="3" id="KW-0539">Nucleus</keyword>
<proteinExistence type="predicted"/>
<keyword evidence="6" id="KW-1185">Reference proteome</keyword>
<dbReference type="PANTHER" id="PTHR10270:SF161">
    <property type="entry name" value="SEX-DETERMINING REGION Y PROTEIN"/>
    <property type="match status" value="1"/>
</dbReference>
<keyword evidence="1 3" id="KW-0238">DNA-binding</keyword>
<keyword evidence="2" id="KW-0804">Transcription</keyword>
<dbReference type="GO" id="GO:0000978">
    <property type="term" value="F:RNA polymerase II cis-regulatory region sequence-specific DNA binding"/>
    <property type="evidence" value="ECO:0007669"/>
    <property type="project" value="TreeGrafter"/>
</dbReference>
<dbReference type="SUPFAM" id="SSF47095">
    <property type="entry name" value="HMG-box"/>
    <property type="match status" value="1"/>
</dbReference>
<evidence type="ECO:0000313" key="6">
    <source>
        <dbReference type="Proteomes" id="UP000284706"/>
    </source>
</evidence>
<dbReference type="Proteomes" id="UP000284706">
    <property type="component" value="Unassembled WGS sequence"/>
</dbReference>
<dbReference type="PANTHER" id="PTHR10270">
    <property type="entry name" value="SOX TRANSCRIPTION FACTOR"/>
    <property type="match status" value="1"/>
</dbReference>
<dbReference type="CDD" id="cd01389">
    <property type="entry name" value="HMG-box_ROX1-like"/>
    <property type="match status" value="1"/>
</dbReference>
<dbReference type="GO" id="GO:0005634">
    <property type="term" value="C:nucleus"/>
    <property type="evidence" value="ECO:0007669"/>
    <property type="project" value="UniProtKB-UniRule"/>
</dbReference>